<dbReference type="OrthoDB" id="9790815at2"/>
<dbReference type="Pfam" id="PF10282">
    <property type="entry name" value="Lactonase"/>
    <property type="match status" value="1"/>
</dbReference>
<dbReference type="Gene3D" id="2.130.10.10">
    <property type="entry name" value="YVTN repeat-like/Quinoprotein amine dehydrogenase"/>
    <property type="match status" value="1"/>
</dbReference>
<feature type="chain" id="PRO_5015571034" description="6-phosphogluconolactonase" evidence="3">
    <location>
        <begin position="24"/>
        <end position="372"/>
    </location>
</feature>
<gene>
    <name evidence="4" type="ORF">C2869_18395</name>
</gene>
<evidence type="ECO:0000313" key="4">
    <source>
        <dbReference type="EMBL" id="AWB68261.1"/>
    </source>
</evidence>
<dbReference type="GO" id="GO:0005829">
    <property type="term" value="C:cytosol"/>
    <property type="evidence" value="ECO:0007669"/>
    <property type="project" value="TreeGrafter"/>
</dbReference>
<keyword evidence="3" id="KW-0732">Signal</keyword>
<dbReference type="Proteomes" id="UP000244441">
    <property type="component" value="Chromosome"/>
</dbReference>
<keyword evidence="2" id="KW-0119">Carbohydrate metabolism</keyword>
<dbReference type="PANTHER" id="PTHR30344:SF1">
    <property type="entry name" value="6-PHOSPHOGLUCONOLACTONASE"/>
    <property type="match status" value="1"/>
</dbReference>
<proteinExistence type="inferred from homology"/>
<keyword evidence="5" id="KW-1185">Reference proteome</keyword>
<dbReference type="GO" id="GO:0006006">
    <property type="term" value="P:glucose metabolic process"/>
    <property type="evidence" value="ECO:0007669"/>
    <property type="project" value="UniProtKB-KW"/>
</dbReference>
<dbReference type="AlphaFoldDB" id="A0A2S0VVL8"/>
<sequence length="372" mass="40913">MQKLILSLLSAWLLLIQLPSASAQQNEFYVASGDNGIYRLTINGQKNRLAKPQKVADVNHVGFLTQHPTKAILYAVANHNEAVVMGFTKHKNGQLSMLNSQAINDGQTAGTHLAVHPSGKWLTTVQYRTGSVSVFPLAADGQIKPRSQLIHHQAVKQQGSKKTKPARPHWVGYSPDGRFVFIPDLGQDQIVIYQVTEQGQLQAHGFSQVKKGSGPRHMKFSKDGNFVYLLNELAMTVSVFAYDAQQGTLTAIQDDQATIDEADWRTASRHSASEIRVHANGQLIYTANRGHDSISIFKVSDNGQIKRIANESVRGAEPRNFALDNTGQWLVSAGLASNSLSLFTVDPVSGLLQFQRGQVQAVPKPLCVLFWR</sequence>
<feature type="signal peptide" evidence="3">
    <location>
        <begin position="1"/>
        <end position="23"/>
    </location>
</feature>
<reference evidence="4 5" key="1">
    <citation type="submission" date="2018-01" db="EMBL/GenBank/DDBJ databases">
        <title>Genome sequence of a Cantenovulum-like bacteria.</title>
        <authorList>
            <person name="Tan W.R."/>
            <person name="Lau N.-S."/>
            <person name="Go F."/>
            <person name="Amirul A.-A.A."/>
        </authorList>
    </citation>
    <scope>NUCLEOTIDE SEQUENCE [LARGE SCALE GENOMIC DNA]</scope>
    <source>
        <strain evidence="4 5">CCB-QB4</strain>
    </source>
</reference>
<dbReference type="InterPro" id="IPR011048">
    <property type="entry name" value="Haem_d1_sf"/>
</dbReference>
<comment type="similarity">
    <text evidence="1">Belongs to the cycloisomerase 2 family.</text>
</comment>
<dbReference type="PANTHER" id="PTHR30344">
    <property type="entry name" value="6-PHOSPHOGLUCONOLACTONASE-RELATED"/>
    <property type="match status" value="1"/>
</dbReference>
<dbReference type="InterPro" id="IPR015943">
    <property type="entry name" value="WD40/YVTN_repeat-like_dom_sf"/>
</dbReference>
<dbReference type="InterPro" id="IPR050282">
    <property type="entry name" value="Cycloisomerase_2"/>
</dbReference>
<dbReference type="EMBL" id="CP026604">
    <property type="protein sequence ID" value="AWB68261.1"/>
    <property type="molecule type" value="Genomic_DNA"/>
</dbReference>
<dbReference type="InterPro" id="IPR019405">
    <property type="entry name" value="Lactonase_7-beta_prop"/>
</dbReference>
<dbReference type="KEGG" id="cate:C2869_18395"/>
<name>A0A2S0VVL8_9ALTE</name>
<evidence type="ECO:0008006" key="6">
    <source>
        <dbReference type="Google" id="ProtNLM"/>
    </source>
</evidence>
<evidence type="ECO:0000256" key="3">
    <source>
        <dbReference type="SAM" id="SignalP"/>
    </source>
</evidence>
<keyword evidence="2" id="KW-0313">Glucose metabolism</keyword>
<evidence type="ECO:0000313" key="5">
    <source>
        <dbReference type="Proteomes" id="UP000244441"/>
    </source>
</evidence>
<dbReference type="RefSeq" id="WP_108604325.1">
    <property type="nucleotide sequence ID" value="NZ_CP026604.1"/>
</dbReference>
<evidence type="ECO:0000256" key="2">
    <source>
        <dbReference type="ARBA" id="ARBA00022526"/>
    </source>
</evidence>
<evidence type="ECO:0000256" key="1">
    <source>
        <dbReference type="ARBA" id="ARBA00005564"/>
    </source>
</evidence>
<dbReference type="GO" id="GO:0017057">
    <property type="term" value="F:6-phosphogluconolactonase activity"/>
    <property type="evidence" value="ECO:0007669"/>
    <property type="project" value="TreeGrafter"/>
</dbReference>
<dbReference type="SUPFAM" id="SSF51004">
    <property type="entry name" value="C-terminal (heme d1) domain of cytochrome cd1-nitrite reductase"/>
    <property type="match status" value="1"/>
</dbReference>
<accession>A0A2S0VVL8</accession>
<protein>
    <recommendedName>
        <fullName evidence="6">6-phosphogluconolactonase</fullName>
    </recommendedName>
</protein>
<organism evidence="4 5">
    <name type="scientific">Saccharobesus litoralis</name>
    <dbReference type="NCBI Taxonomy" id="2172099"/>
    <lineage>
        <taxon>Bacteria</taxon>
        <taxon>Pseudomonadati</taxon>
        <taxon>Pseudomonadota</taxon>
        <taxon>Gammaproteobacteria</taxon>
        <taxon>Alteromonadales</taxon>
        <taxon>Alteromonadaceae</taxon>
        <taxon>Saccharobesus</taxon>
    </lineage>
</organism>